<evidence type="ECO:0000313" key="2">
    <source>
        <dbReference type="EMBL" id="QJF50928.1"/>
    </source>
</evidence>
<dbReference type="EMBL" id="CP048788">
    <property type="protein sequence ID" value="QJF50928.1"/>
    <property type="molecule type" value="Genomic_DNA"/>
</dbReference>
<dbReference type="RefSeq" id="WP_169640144.1">
    <property type="nucleotide sequence ID" value="NZ_CP048788.1"/>
</dbReference>
<dbReference type="GO" id="GO:0005975">
    <property type="term" value="P:carbohydrate metabolic process"/>
    <property type="evidence" value="ECO:0007669"/>
    <property type="project" value="InterPro"/>
</dbReference>
<feature type="compositionally biased region" description="Low complexity" evidence="1">
    <location>
        <begin position="421"/>
        <end position="440"/>
    </location>
</feature>
<proteinExistence type="predicted"/>
<organism evidence="2 3">
    <name type="scientific">Roseobacter ponti</name>
    <dbReference type="NCBI Taxonomy" id="1891787"/>
    <lineage>
        <taxon>Bacteria</taxon>
        <taxon>Pseudomonadati</taxon>
        <taxon>Pseudomonadota</taxon>
        <taxon>Alphaproteobacteria</taxon>
        <taxon>Rhodobacterales</taxon>
        <taxon>Roseobacteraceae</taxon>
        <taxon>Roseobacter</taxon>
    </lineage>
</organism>
<keyword evidence="3" id="KW-1185">Reference proteome</keyword>
<feature type="region of interest" description="Disordered" evidence="1">
    <location>
        <begin position="32"/>
        <end position="180"/>
    </location>
</feature>
<gene>
    <name evidence="2" type="ORF">G3256_07035</name>
</gene>
<feature type="region of interest" description="Disordered" evidence="1">
    <location>
        <begin position="194"/>
        <end position="228"/>
    </location>
</feature>
<feature type="compositionally biased region" description="Low complexity" evidence="1">
    <location>
        <begin position="106"/>
        <end position="141"/>
    </location>
</feature>
<sequence length="665" mass="66348">MAKGFIKGALWGSCVSLSAVVLVSVFSSGLPRPPADPAGTAQTPPGSTPPATAPAETRDTAAAQPDATSVPEQSTTSKGAGADRTTLAAAGAPDTLDGLRESDMTPAAVPDAGSAAAVLQQDAASTTGTAPAAPRTDAPVAGAGQTAALTTPSTEPAVTVSTSSAAQPAEAPEAPSETTAAAPVVQTDIAALAPPVDPAEPRSAPEPDEGSISNLPMQPPAPDLPSERTAFTEAAPDTIAAADPAQPQPPAVLASGTAFDDSTRPVSDDAGPEVAEITAMAPATVQPDSDGGTAAQVYASTDTAPASVPEAQVAVTPEPEAGTPTREPDATGPEPEEAGPESRTAVRRPDPVTRDVAEDIADTSSQSAPPAQTAEPAPVVSAQNSLEGSFADRTDGVTTNRLPSLGDDEPEAEVAPADPQASGAADVSDAAGDPSASVSPLEQFARPAENPEGKPVMSIVLMDDGVDLAAAAIGLPALRRFPHPVTFAVEASLPDAASRAGAYRNEGFEVLAMINLPEGASATDAEVSVAAALAAVPEAVGVLEGPGTGVTTTPDAARQVSEILAASGHGLVTQNRGLNTAQKLAARAGVPSAVVFRDFDSEGQSPVVIRRFLDQAAFRAGQEGGIVMLGRLREDTVSALLVWALQDRADRVAMVPVSGALSVSE</sequence>
<feature type="compositionally biased region" description="Low complexity" evidence="1">
    <location>
        <begin position="161"/>
        <end position="180"/>
    </location>
</feature>
<feature type="compositionally biased region" description="Low complexity" evidence="1">
    <location>
        <begin position="53"/>
        <end position="63"/>
    </location>
</feature>
<reference evidence="2 3" key="1">
    <citation type="submission" date="2020-02" db="EMBL/GenBank/DDBJ databases">
        <title>Genome sequence of Roseobacter ponti.</title>
        <authorList>
            <person name="Hollensteiner J."/>
            <person name="Schneider D."/>
            <person name="Poehlein A."/>
            <person name="Daniel R."/>
        </authorList>
    </citation>
    <scope>NUCLEOTIDE SEQUENCE [LARGE SCALE GENOMIC DNA]</scope>
    <source>
        <strain evidence="2 3">DSM 106830</strain>
    </source>
</reference>
<dbReference type="AlphaFoldDB" id="A0A858SSM9"/>
<feature type="compositionally biased region" description="Polar residues" evidence="1">
    <location>
        <begin position="147"/>
        <end position="160"/>
    </location>
</feature>
<feature type="compositionally biased region" description="Polar residues" evidence="1">
    <location>
        <begin position="66"/>
        <end position="78"/>
    </location>
</feature>
<evidence type="ECO:0000313" key="3">
    <source>
        <dbReference type="Proteomes" id="UP000503308"/>
    </source>
</evidence>
<dbReference type="Proteomes" id="UP000503308">
    <property type="component" value="Chromosome"/>
</dbReference>
<evidence type="ECO:0000256" key="1">
    <source>
        <dbReference type="SAM" id="MobiDB-lite"/>
    </source>
</evidence>
<protein>
    <submittedName>
        <fullName evidence="2">Divergent polysaccharide deacetylase family protein</fullName>
    </submittedName>
</protein>
<accession>A0A858SSM9</accession>
<dbReference type="CDD" id="cd10936">
    <property type="entry name" value="CE4_DAC2"/>
    <property type="match status" value="1"/>
</dbReference>
<dbReference type="Gene3D" id="3.20.20.370">
    <property type="entry name" value="Glycoside hydrolase/deacetylase"/>
    <property type="match status" value="1"/>
</dbReference>
<dbReference type="SUPFAM" id="SSF88713">
    <property type="entry name" value="Glycoside hydrolase/deacetylase"/>
    <property type="match status" value="1"/>
</dbReference>
<feature type="compositionally biased region" description="Basic and acidic residues" evidence="1">
    <location>
        <begin position="347"/>
        <end position="357"/>
    </location>
</feature>
<feature type="region of interest" description="Disordered" evidence="1">
    <location>
        <begin position="241"/>
        <end position="452"/>
    </location>
</feature>
<dbReference type="KEGG" id="rpon:G3256_07035"/>
<dbReference type="InterPro" id="IPR006837">
    <property type="entry name" value="Divergent_DAC"/>
</dbReference>
<dbReference type="InterPro" id="IPR011330">
    <property type="entry name" value="Glyco_hydro/deAcase_b/a-brl"/>
</dbReference>
<dbReference type="Pfam" id="PF04748">
    <property type="entry name" value="Polysacc_deac_2"/>
    <property type="match status" value="1"/>
</dbReference>
<name>A0A858SSM9_9RHOB</name>